<proteinExistence type="predicted"/>
<dbReference type="UniPathway" id="UPA00084">
    <property type="reaction ID" value="UER00504"/>
</dbReference>
<keyword evidence="1" id="KW-0472">Membrane</keyword>
<dbReference type="PIRSF" id="PIRSF006162">
    <property type="entry name" value="PgpA"/>
    <property type="match status" value="1"/>
</dbReference>
<dbReference type="SUPFAM" id="SSF101307">
    <property type="entry name" value="YutG-like"/>
    <property type="match status" value="1"/>
</dbReference>
<dbReference type="CDD" id="cd06971">
    <property type="entry name" value="PgpA"/>
    <property type="match status" value="1"/>
</dbReference>
<keyword evidence="1" id="KW-0812">Transmembrane</keyword>
<dbReference type="PANTHER" id="PTHR36305">
    <property type="entry name" value="PHOSPHATIDYLGLYCEROPHOSPHATASE A"/>
    <property type="match status" value="1"/>
</dbReference>
<dbReference type="Pfam" id="PF04608">
    <property type="entry name" value="PgpA"/>
    <property type="match status" value="1"/>
</dbReference>
<dbReference type="PANTHER" id="PTHR36305:SF1">
    <property type="entry name" value="PHOSPHATIDYLGLYCEROPHOSPHATASE A"/>
    <property type="match status" value="1"/>
</dbReference>
<dbReference type="EMBL" id="CP000112">
    <property type="protein sequence ID" value="ABB37442.1"/>
    <property type="molecule type" value="Genomic_DNA"/>
</dbReference>
<feature type="transmembrane region" description="Helical" evidence="1">
    <location>
        <begin position="21"/>
        <end position="43"/>
    </location>
</feature>
<evidence type="ECO:0000256" key="1">
    <source>
        <dbReference type="SAM" id="Phobius"/>
    </source>
</evidence>
<dbReference type="InterPro" id="IPR007686">
    <property type="entry name" value="YutG/PgpA"/>
</dbReference>
<dbReference type="AlphaFoldDB" id="Q315F4"/>
<protein>
    <submittedName>
        <fullName evidence="3">Phosphatidylglycerophosphatase A</fullName>
    </submittedName>
</protein>
<gene>
    <name evidence="3" type="ordered locus">Dde_0641</name>
</gene>
<accession>Q315F4</accession>
<dbReference type="KEGG" id="dde:Dde_0641"/>
<dbReference type="eggNOG" id="COG1267">
    <property type="taxonomic scope" value="Bacteria"/>
</dbReference>
<organism evidence="3 4">
    <name type="scientific">Oleidesulfovibrio alaskensis (strain ATCC BAA-1058 / DSM 17464 / G20)</name>
    <name type="common">Desulfovibrio alaskensis</name>
    <dbReference type="NCBI Taxonomy" id="207559"/>
    <lineage>
        <taxon>Bacteria</taxon>
        <taxon>Pseudomonadati</taxon>
        <taxon>Thermodesulfobacteriota</taxon>
        <taxon>Desulfovibrionia</taxon>
        <taxon>Desulfovibrionales</taxon>
        <taxon>Desulfovibrionaceae</taxon>
        <taxon>Oleidesulfovibrio</taxon>
    </lineage>
</organism>
<dbReference type="GO" id="GO:0006655">
    <property type="term" value="P:phosphatidylglycerol biosynthetic process"/>
    <property type="evidence" value="ECO:0007669"/>
    <property type="project" value="UniProtKB-UniPathway"/>
</dbReference>
<evidence type="ECO:0000313" key="4">
    <source>
        <dbReference type="Proteomes" id="UP000002710"/>
    </source>
</evidence>
<dbReference type="STRING" id="207559.Dde_0641"/>
<dbReference type="InterPro" id="IPR026037">
    <property type="entry name" value="PgpA"/>
</dbReference>
<keyword evidence="4" id="KW-1185">Reference proteome</keyword>
<name>Q315F4_OLEA2</name>
<dbReference type="HOGENOM" id="CLU_103734_0_1_7"/>
<evidence type="ECO:0000313" key="3">
    <source>
        <dbReference type="EMBL" id="ABB37442.1"/>
    </source>
</evidence>
<dbReference type="InterPro" id="IPR036681">
    <property type="entry name" value="PgpA-like_sf"/>
</dbReference>
<feature type="domain" description="YutG/PgpA" evidence="2">
    <location>
        <begin position="15"/>
        <end position="155"/>
    </location>
</feature>
<sequence length="157" mass="16938">MTEQRSFMDRTALFVARGLGAGLFPVAPGTCGTALGALLAPWLFLPLSFPARLVVVILVFMLGCWAADRAEHLLGRKDPGEVVIDEIFGLWLCLLPFAQVSTQGLAWAFVLFRIFDIAKPWPVRQAESWLPGGGGVMIDDGVAGLWAMVVFAAIHGV</sequence>
<dbReference type="GO" id="GO:0008962">
    <property type="term" value="F:phosphatidylglycerophosphatase activity"/>
    <property type="evidence" value="ECO:0007669"/>
    <property type="project" value="InterPro"/>
</dbReference>
<dbReference type="Proteomes" id="UP000002710">
    <property type="component" value="Chromosome"/>
</dbReference>
<reference evidence="3 4" key="1">
    <citation type="journal article" date="2011" name="J. Bacteriol.">
        <title>Complete genome sequence and updated annotation of Desulfovibrio alaskensis G20.</title>
        <authorList>
            <person name="Hauser L.J."/>
            <person name="Land M.L."/>
            <person name="Brown S.D."/>
            <person name="Larimer F."/>
            <person name="Keller K.L."/>
            <person name="Rapp-Giles B.J."/>
            <person name="Price M.N."/>
            <person name="Lin M."/>
            <person name="Bruce D.C."/>
            <person name="Detter J.C."/>
            <person name="Tapia R."/>
            <person name="Han C.S."/>
            <person name="Goodwin L.A."/>
            <person name="Cheng J.F."/>
            <person name="Pitluck S."/>
            <person name="Copeland A."/>
            <person name="Lucas S."/>
            <person name="Nolan M."/>
            <person name="Lapidus A.L."/>
            <person name="Palumbo A.V."/>
            <person name="Wall J.D."/>
        </authorList>
    </citation>
    <scope>NUCLEOTIDE SEQUENCE [LARGE SCALE GENOMIC DNA]</scope>
    <source>
        <strain evidence="4">ATCC BAA 1058 / DSM 17464 / G20</strain>
    </source>
</reference>
<feature type="transmembrane region" description="Helical" evidence="1">
    <location>
        <begin position="88"/>
        <end position="115"/>
    </location>
</feature>
<keyword evidence="1" id="KW-1133">Transmembrane helix</keyword>
<dbReference type="RefSeq" id="WP_011366737.1">
    <property type="nucleotide sequence ID" value="NC_007519.1"/>
</dbReference>
<evidence type="ECO:0000259" key="2">
    <source>
        <dbReference type="Pfam" id="PF04608"/>
    </source>
</evidence>
<feature type="transmembrane region" description="Helical" evidence="1">
    <location>
        <begin position="49"/>
        <end position="67"/>
    </location>
</feature>